<feature type="non-terminal residue" evidence="2">
    <location>
        <position position="499"/>
    </location>
</feature>
<reference evidence="2" key="1">
    <citation type="submission" date="2020-05" db="EMBL/GenBank/DDBJ databases">
        <title>Phylogenomic resolution of chytrid fungi.</title>
        <authorList>
            <person name="Stajich J.E."/>
            <person name="Amses K."/>
            <person name="Simmons R."/>
            <person name="Seto K."/>
            <person name="Myers J."/>
            <person name="Bonds A."/>
            <person name="Quandt C.A."/>
            <person name="Barry K."/>
            <person name="Liu P."/>
            <person name="Grigoriev I."/>
            <person name="Longcore J.E."/>
            <person name="James T.Y."/>
        </authorList>
    </citation>
    <scope>NUCLEOTIDE SEQUENCE</scope>
    <source>
        <strain evidence="2">JEL0318</strain>
    </source>
</reference>
<evidence type="ECO:0000313" key="3">
    <source>
        <dbReference type="Proteomes" id="UP001212841"/>
    </source>
</evidence>
<accession>A0AAD5X0W5</accession>
<evidence type="ECO:0000313" key="2">
    <source>
        <dbReference type="EMBL" id="KAJ3039123.1"/>
    </source>
</evidence>
<comment type="caution">
    <text evidence="2">The sequence shown here is derived from an EMBL/GenBank/DDBJ whole genome shotgun (WGS) entry which is preliminary data.</text>
</comment>
<protein>
    <submittedName>
        <fullName evidence="2">Uncharacterized protein</fullName>
    </submittedName>
</protein>
<sequence length="499" mass="55593">MAASRSREPSLITDADRQLHKRKYDEYRETSDAPEPEKEYPDQNEPIKKRSRLTTFFWEYMKRLVSSTPEDPGPKRVRKGLVALCSEPARPGQPARLADVAFAVHLVFSALACTDDPDLRAIRGYSANIVTNTADYALVLPLRFDAIFDNRKRGPLQDAEWRQEVEKLLRFVSLCSAVFSVPYTCISKYNRIAKDIGCDEARMSCAQVITHSCALGDINKGYPKLREVRQEKLRNPNISTDRRTVSTLAPESDQLVSKASMTLASSLPFSNFEFALIGTLDMVDGVHFLRTLLPFASSGMGGVSSQEEQLQQTARLLEAVRERLIQKINEGDPCPNLEDRRVYFDLKSTGGGGARFVIEFDQKYRRFAAAFVDLVSQPSSFDGSELQELTSAYLTIQHPDFGKVDAAGASFGQGIDYQEEGVGQGCVYAFVRRGGAWQAEKRAYSKPGLFLGKILISRTPLNRDTKWDNRLVLVGHVIDPSASTFSSSTVFLNGLGVVQ</sequence>
<organism evidence="2 3">
    <name type="scientific">Rhizophlyctis rosea</name>
    <dbReference type="NCBI Taxonomy" id="64517"/>
    <lineage>
        <taxon>Eukaryota</taxon>
        <taxon>Fungi</taxon>
        <taxon>Fungi incertae sedis</taxon>
        <taxon>Chytridiomycota</taxon>
        <taxon>Chytridiomycota incertae sedis</taxon>
        <taxon>Chytridiomycetes</taxon>
        <taxon>Rhizophlyctidales</taxon>
        <taxon>Rhizophlyctidaceae</taxon>
        <taxon>Rhizophlyctis</taxon>
    </lineage>
</organism>
<dbReference type="Proteomes" id="UP001212841">
    <property type="component" value="Unassembled WGS sequence"/>
</dbReference>
<name>A0AAD5X0W5_9FUNG</name>
<feature type="region of interest" description="Disordered" evidence="1">
    <location>
        <begin position="1"/>
        <end position="46"/>
    </location>
</feature>
<gene>
    <name evidence="2" type="ORF">HK097_002932</name>
</gene>
<proteinExistence type="predicted"/>
<dbReference type="EMBL" id="JADGJD010001667">
    <property type="protein sequence ID" value="KAJ3039123.1"/>
    <property type="molecule type" value="Genomic_DNA"/>
</dbReference>
<dbReference type="AlphaFoldDB" id="A0AAD5X0W5"/>
<evidence type="ECO:0000256" key="1">
    <source>
        <dbReference type="SAM" id="MobiDB-lite"/>
    </source>
</evidence>
<keyword evidence="3" id="KW-1185">Reference proteome</keyword>